<keyword evidence="4" id="KW-0472">Membrane</keyword>
<dbReference type="Pfam" id="PF13641">
    <property type="entry name" value="Glyco_tranf_2_3"/>
    <property type="match status" value="1"/>
</dbReference>
<dbReference type="CDD" id="cd06427">
    <property type="entry name" value="CESA_like_2"/>
    <property type="match status" value="1"/>
</dbReference>
<dbReference type="SUPFAM" id="SSF53448">
    <property type="entry name" value="Nucleotide-diphospho-sugar transferases"/>
    <property type="match status" value="1"/>
</dbReference>
<dbReference type="Pfam" id="PF05157">
    <property type="entry name" value="MshEN"/>
    <property type="match status" value="1"/>
</dbReference>
<reference evidence="6" key="1">
    <citation type="submission" date="2021-02" db="EMBL/GenBank/DDBJ databases">
        <title>The CRISPR/cas machinery reduction and long-range gene transfer in the hot spring cyanobacterium Synechococcus.</title>
        <authorList>
            <person name="Dvorak P."/>
            <person name="Jahodarova E."/>
            <person name="Hasler P."/>
            <person name="Poulickova A."/>
        </authorList>
    </citation>
    <scope>NUCLEOTIDE SEQUENCE</scope>
    <source>
        <strain evidence="6">Rupite</strain>
    </source>
</reference>
<feature type="transmembrane region" description="Helical" evidence="4">
    <location>
        <begin position="633"/>
        <end position="663"/>
    </location>
</feature>
<protein>
    <submittedName>
        <fullName evidence="6">Glycosyltransferase</fullName>
    </submittedName>
</protein>
<keyword evidence="4" id="KW-0812">Transmembrane</keyword>
<dbReference type="InterPro" id="IPR037257">
    <property type="entry name" value="T2SS_E_N_sf"/>
</dbReference>
<sequence length="761" mass="87198">MLLVESWLIRTGYLTAEQLVQARDYQQRAFCSLPRALWSLGWMHPSKFARLCARITDRPTLWDWLKQHSLDPELLWLVDSLDLVPVRFLLCGWADANTLVVATEEPGHPAVRQSVRRLWPNALILEIPATEKQILSVIVERKLVADFLGSKLTWEQWQAVQNTRRRTGSSLGQVLTRLNYLDPKDYLGMITQLLGYPVLSDLIGTGLLYVDPNLSQRFDPKSMMRHLFYPLAWVDTETLMVMVQDPLDMVVDEAIYALRPGLRIEKVLGTEADLTQLLTQSHGANFSQEAVYRLLGRLPEESAARVFTLPQILVGYGLLLALVWGLTMAPWSTLTLVILLINFFYIGSILYKLILSLAGSADQFHQITDAEVAAIDDRSLPIYTVLVPVYNEPEVMPILIGSLSKLDYPQEKLDVLILLEEKDQVTIDAARAANPPNFIRLIRVPESHPKTKPKACNYGLAFARGEYLTIYDAEDIPDPDQLKKAVIAFRKGDPSLVCVQAALNYFNRQENFLTRMFTLEYSYWFDYLLPGLETLKVPIPLGGTSNHFRTDRLRELEGWDPFNVTEDADLGIRASQHGYTVGVINSTTYEEANCAVKNWIRQRSRWIKGYMQTWLVHNRHPLRSLRKLGLKNWLSYQFFIGGTFLTFLTSPIMWLMFLFWLVTRASWLQNLFPGWLIYIGLFNLILGNAIGIYLSLIAVFRRGYYDLALYALLNPIYWQLHSMAAYMALWQLFTKPFYWEKTVHGLSKFTQAKAHSASQAA</sequence>
<feature type="transmembrane region" description="Helical" evidence="4">
    <location>
        <begin position="707"/>
        <end position="729"/>
    </location>
</feature>
<name>A0ABT0CBN8_THEVL</name>
<dbReference type="PANTHER" id="PTHR43630">
    <property type="entry name" value="POLY-BETA-1,6-N-ACETYL-D-GLUCOSAMINE SYNTHASE"/>
    <property type="match status" value="1"/>
</dbReference>
<feature type="transmembrane region" description="Helical" evidence="4">
    <location>
        <begin position="331"/>
        <end position="351"/>
    </location>
</feature>
<keyword evidence="2" id="KW-0328">Glycosyltransferase</keyword>
<dbReference type="Proteomes" id="UP000830835">
    <property type="component" value="Unassembled WGS sequence"/>
</dbReference>
<keyword evidence="4" id="KW-1133">Transmembrane helix</keyword>
<dbReference type="InterPro" id="IPR007831">
    <property type="entry name" value="T2SS_GspE_N"/>
</dbReference>
<proteinExistence type="inferred from homology"/>
<feature type="transmembrane region" description="Helical" evidence="4">
    <location>
        <begin position="675"/>
        <end position="700"/>
    </location>
</feature>
<evidence type="ECO:0000256" key="4">
    <source>
        <dbReference type="SAM" id="Phobius"/>
    </source>
</evidence>
<comment type="caution">
    <text evidence="6">The sequence shown here is derived from an EMBL/GenBank/DDBJ whole genome shotgun (WGS) entry which is preliminary data.</text>
</comment>
<evidence type="ECO:0000256" key="2">
    <source>
        <dbReference type="ARBA" id="ARBA00022676"/>
    </source>
</evidence>
<evidence type="ECO:0000256" key="3">
    <source>
        <dbReference type="ARBA" id="ARBA00022679"/>
    </source>
</evidence>
<dbReference type="RefSeq" id="WP_244350479.1">
    <property type="nucleotide sequence ID" value="NZ_JAFIRA010000023.1"/>
</dbReference>
<dbReference type="InterPro" id="IPR029044">
    <property type="entry name" value="Nucleotide-diphossugar_trans"/>
</dbReference>
<gene>
    <name evidence="6" type="ORF">JX360_09825</name>
</gene>
<comment type="similarity">
    <text evidence="1">Belongs to the glycosyltransferase 2 family.</text>
</comment>
<keyword evidence="3" id="KW-0808">Transferase</keyword>
<accession>A0ABT0CBN8</accession>
<organism evidence="6 7">
    <name type="scientific">Thermostichus vulcanus str. 'Rupite'</name>
    <dbReference type="NCBI Taxonomy" id="2813851"/>
    <lineage>
        <taxon>Bacteria</taxon>
        <taxon>Bacillati</taxon>
        <taxon>Cyanobacteriota</taxon>
        <taxon>Cyanophyceae</taxon>
        <taxon>Thermostichales</taxon>
        <taxon>Thermostichaceae</taxon>
        <taxon>Thermostichus</taxon>
    </lineage>
</organism>
<dbReference type="EMBL" id="JAFIRA010000023">
    <property type="protein sequence ID" value="MCJ2543202.1"/>
    <property type="molecule type" value="Genomic_DNA"/>
</dbReference>
<dbReference type="PANTHER" id="PTHR43630:SF1">
    <property type="entry name" value="POLY-BETA-1,6-N-ACETYL-D-GLUCOSAMINE SYNTHASE"/>
    <property type="match status" value="1"/>
</dbReference>
<dbReference type="SUPFAM" id="SSF160246">
    <property type="entry name" value="EspE N-terminal domain-like"/>
    <property type="match status" value="2"/>
</dbReference>
<feature type="domain" description="Type II secretion system protein GspE N-terminal" evidence="5">
    <location>
        <begin position="208"/>
        <end position="280"/>
    </location>
</feature>
<dbReference type="Gene3D" id="3.90.550.10">
    <property type="entry name" value="Spore Coat Polysaccharide Biosynthesis Protein SpsA, Chain A"/>
    <property type="match status" value="1"/>
</dbReference>
<evidence type="ECO:0000313" key="6">
    <source>
        <dbReference type="EMBL" id="MCJ2543202.1"/>
    </source>
</evidence>
<keyword evidence="7" id="KW-1185">Reference proteome</keyword>
<evidence type="ECO:0000259" key="5">
    <source>
        <dbReference type="Pfam" id="PF05157"/>
    </source>
</evidence>
<evidence type="ECO:0000313" key="7">
    <source>
        <dbReference type="Proteomes" id="UP000830835"/>
    </source>
</evidence>
<evidence type="ECO:0000256" key="1">
    <source>
        <dbReference type="ARBA" id="ARBA00006739"/>
    </source>
</evidence>
<feature type="transmembrane region" description="Helical" evidence="4">
    <location>
        <begin position="303"/>
        <end position="325"/>
    </location>
</feature>